<reference evidence="2 3" key="1">
    <citation type="submission" date="2018-01" db="EMBL/GenBank/DDBJ databases">
        <title>Genome Sequencing and Assembly of Anaerobacter polyendosporus strain CT4.</title>
        <authorList>
            <person name="Tachaapaikoon C."/>
            <person name="Sutheeworapong S."/>
            <person name="Jenjaroenpun P."/>
            <person name="Wongsurawat T."/>
            <person name="Nookeaw I."/>
            <person name="Cheawchanlertfa P."/>
            <person name="Kosugi A."/>
            <person name="Cheevadhanarak S."/>
            <person name="Ratanakhanokchai K."/>
        </authorList>
    </citation>
    <scope>NUCLEOTIDE SEQUENCE [LARGE SCALE GENOMIC DNA]</scope>
    <source>
        <strain evidence="2 3">CT4</strain>
    </source>
</reference>
<evidence type="ECO:0000256" key="1">
    <source>
        <dbReference type="SAM" id="Phobius"/>
    </source>
</evidence>
<feature type="transmembrane region" description="Helical" evidence="1">
    <location>
        <begin position="32"/>
        <end position="51"/>
    </location>
</feature>
<proteinExistence type="predicted"/>
<evidence type="ECO:0000313" key="3">
    <source>
        <dbReference type="Proteomes" id="UP000286268"/>
    </source>
</evidence>
<dbReference type="EMBL" id="CP025746">
    <property type="protein sequence ID" value="QAA32145.1"/>
    <property type="molecule type" value="Genomic_DNA"/>
</dbReference>
<feature type="transmembrane region" description="Helical" evidence="1">
    <location>
        <begin position="116"/>
        <end position="139"/>
    </location>
</feature>
<dbReference type="Proteomes" id="UP000286268">
    <property type="component" value="Chromosome"/>
</dbReference>
<name>A0A410DSW5_9CLOT</name>
<gene>
    <name evidence="2" type="ORF">C1I91_11045</name>
</gene>
<keyword evidence="3" id="KW-1185">Reference proteome</keyword>
<feature type="transmembrane region" description="Helical" evidence="1">
    <location>
        <begin position="63"/>
        <end position="86"/>
    </location>
</feature>
<sequence length="148" mass="16321">MNFYKALKAHVIICVVAYLSYAITCRFADKKISMLNIALIFIMYLLSGSFMDSKGAVLDNLKSVAIIFGIGTVIWIISVAAIGFGSISSNSNWIIYGVYTAYFLPLINIFNIKSPFVYFIAALLPTLLMWLGIELKGVISGKDKAKQS</sequence>
<dbReference type="KEGG" id="cmah:C1I91_11045"/>
<protein>
    <submittedName>
        <fullName evidence="2">Uncharacterized protein</fullName>
    </submittedName>
</protein>
<accession>A0A410DSW5</accession>
<keyword evidence="1" id="KW-1133">Transmembrane helix</keyword>
<keyword evidence="1" id="KW-0472">Membrane</keyword>
<dbReference type="AlphaFoldDB" id="A0A410DSW5"/>
<organism evidence="2 3">
    <name type="scientific">Clostridium manihotivorum</name>
    <dbReference type="NCBI Taxonomy" id="2320868"/>
    <lineage>
        <taxon>Bacteria</taxon>
        <taxon>Bacillati</taxon>
        <taxon>Bacillota</taxon>
        <taxon>Clostridia</taxon>
        <taxon>Eubacteriales</taxon>
        <taxon>Clostridiaceae</taxon>
        <taxon>Clostridium</taxon>
    </lineage>
</organism>
<evidence type="ECO:0000313" key="2">
    <source>
        <dbReference type="EMBL" id="QAA32145.1"/>
    </source>
</evidence>
<keyword evidence="1" id="KW-0812">Transmembrane</keyword>
<feature type="transmembrane region" description="Helical" evidence="1">
    <location>
        <begin position="93"/>
        <end position="110"/>
    </location>
</feature>
<dbReference type="RefSeq" id="WP_128212937.1">
    <property type="nucleotide sequence ID" value="NZ_CP025746.1"/>
</dbReference>